<feature type="domain" description="Integrase catalytic" evidence="1">
    <location>
        <begin position="130"/>
        <end position="252"/>
    </location>
</feature>
<organism evidence="2 3">
    <name type="scientific">Massilimicrobiota timonensis</name>
    <dbReference type="NCBI Taxonomy" id="1776392"/>
    <lineage>
        <taxon>Bacteria</taxon>
        <taxon>Bacillati</taxon>
        <taxon>Bacillota</taxon>
        <taxon>Erysipelotrichia</taxon>
        <taxon>Erysipelotrichales</taxon>
        <taxon>Erysipelotrichaceae</taxon>
        <taxon>Massilimicrobiota</taxon>
    </lineage>
</organism>
<dbReference type="Pfam" id="PF00665">
    <property type="entry name" value="rve"/>
    <property type="match status" value="1"/>
</dbReference>
<dbReference type="PANTHER" id="PTHR35004:SF8">
    <property type="entry name" value="TRANSPOSASE RV3428C-RELATED"/>
    <property type="match status" value="1"/>
</dbReference>
<accession>A0A1Y4SNX5</accession>
<dbReference type="EMBL" id="NFLJ01000053">
    <property type="protein sequence ID" value="OUQ31578.1"/>
    <property type="molecule type" value="Genomic_DNA"/>
</dbReference>
<evidence type="ECO:0000313" key="3">
    <source>
        <dbReference type="Proteomes" id="UP000195305"/>
    </source>
</evidence>
<dbReference type="RefSeq" id="WP_087360112.1">
    <property type="nucleotide sequence ID" value="NZ_NFLJ01000053.1"/>
</dbReference>
<dbReference type="Proteomes" id="UP000195305">
    <property type="component" value="Unassembled WGS sequence"/>
</dbReference>
<sequence length="252" mass="29705">MAKEKEILRLRSLGMSQKAIMSVVHCASRKIKSTYEKADELSITYELIKDKTDDEIEEIFGNKKEVIYYHERPDYDYVHKELLKPGVTVMLLWEEYVERCKLENKPFLKYTQLTKLYKKHVEKNNLTMHIGQKPGEKVEVDFAGQTLPIYDLSRRQIISKAYLFVAVLPFSQYIYCEATDNMKQESWINLHINMLRFFGGVPLMIVPDNLKTGIISHKKYEDIIINKAYQEMAEYYDTVIIPARVKKPKDYL</sequence>
<proteinExistence type="predicted"/>
<dbReference type="InterPro" id="IPR001584">
    <property type="entry name" value="Integrase_cat-core"/>
</dbReference>
<dbReference type="InterPro" id="IPR012337">
    <property type="entry name" value="RNaseH-like_sf"/>
</dbReference>
<dbReference type="PROSITE" id="PS50994">
    <property type="entry name" value="INTEGRASE"/>
    <property type="match status" value="1"/>
</dbReference>
<reference evidence="2 3" key="1">
    <citation type="journal article" date="2018" name="BMC Genomics">
        <title>Whole genome sequencing and function prediction of 133 gut anaerobes isolated from chicken caecum in pure cultures.</title>
        <authorList>
            <person name="Medvecky M."/>
            <person name="Cejkova D."/>
            <person name="Polansky O."/>
            <person name="Karasova D."/>
            <person name="Kubasova T."/>
            <person name="Cizek A."/>
            <person name="Rychlik I."/>
        </authorList>
    </citation>
    <scope>NUCLEOTIDE SEQUENCE [LARGE SCALE GENOMIC DNA]</scope>
    <source>
        <strain evidence="2 3">An13</strain>
    </source>
</reference>
<protein>
    <recommendedName>
        <fullName evidence="1">Integrase catalytic domain-containing protein</fullName>
    </recommendedName>
</protein>
<evidence type="ECO:0000313" key="2">
    <source>
        <dbReference type="EMBL" id="OUQ31578.1"/>
    </source>
</evidence>
<dbReference type="GO" id="GO:0015074">
    <property type="term" value="P:DNA integration"/>
    <property type="evidence" value="ECO:0007669"/>
    <property type="project" value="InterPro"/>
</dbReference>
<dbReference type="SUPFAM" id="SSF53098">
    <property type="entry name" value="Ribonuclease H-like"/>
    <property type="match status" value="1"/>
</dbReference>
<name>A0A1Y4SNX5_9FIRM</name>
<evidence type="ECO:0000259" key="1">
    <source>
        <dbReference type="PROSITE" id="PS50994"/>
    </source>
</evidence>
<dbReference type="OrthoDB" id="3193769at2"/>
<dbReference type="PANTHER" id="PTHR35004">
    <property type="entry name" value="TRANSPOSASE RV3428C-RELATED"/>
    <property type="match status" value="1"/>
</dbReference>
<dbReference type="GO" id="GO:0003676">
    <property type="term" value="F:nucleic acid binding"/>
    <property type="evidence" value="ECO:0007669"/>
    <property type="project" value="InterPro"/>
</dbReference>
<dbReference type="InterPro" id="IPR036397">
    <property type="entry name" value="RNaseH_sf"/>
</dbReference>
<keyword evidence="3" id="KW-1185">Reference proteome</keyword>
<dbReference type="AlphaFoldDB" id="A0A1Y4SNX5"/>
<comment type="caution">
    <text evidence="2">The sequence shown here is derived from an EMBL/GenBank/DDBJ whole genome shotgun (WGS) entry which is preliminary data.</text>
</comment>
<dbReference type="Gene3D" id="3.30.420.10">
    <property type="entry name" value="Ribonuclease H-like superfamily/Ribonuclease H"/>
    <property type="match status" value="1"/>
</dbReference>
<gene>
    <name evidence="2" type="ORF">B5E75_13185</name>
</gene>